<gene>
    <name evidence="1" type="ORF">Pan44_19010</name>
</gene>
<reference evidence="1 2" key="1">
    <citation type="submission" date="2019-02" db="EMBL/GenBank/DDBJ databases">
        <title>Deep-cultivation of Planctomycetes and their phenomic and genomic characterization uncovers novel biology.</title>
        <authorList>
            <person name="Wiegand S."/>
            <person name="Jogler M."/>
            <person name="Boedeker C."/>
            <person name="Pinto D."/>
            <person name="Vollmers J."/>
            <person name="Rivas-Marin E."/>
            <person name="Kohn T."/>
            <person name="Peeters S.H."/>
            <person name="Heuer A."/>
            <person name="Rast P."/>
            <person name="Oberbeckmann S."/>
            <person name="Bunk B."/>
            <person name="Jeske O."/>
            <person name="Meyerdierks A."/>
            <person name="Storesund J.E."/>
            <person name="Kallscheuer N."/>
            <person name="Luecker S."/>
            <person name="Lage O.M."/>
            <person name="Pohl T."/>
            <person name="Merkel B.J."/>
            <person name="Hornburger P."/>
            <person name="Mueller R.-W."/>
            <person name="Bruemmer F."/>
            <person name="Labrenz M."/>
            <person name="Spormann A.M."/>
            <person name="Op den Camp H."/>
            <person name="Overmann J."/>
            <person name="Amann R."/>
            <person name="Jetten M.S.M."/>
            <person name="Mascher T."/>
            <person name="Medema M.H."/>
            <person name="Devos D.P."/>
            <person name="Kaster A.-K."/>
            <person name="Ovreas L."/>
            <person name="Rohde M."/>
            <person name="Galperin M.Y."/>
            <person name="Jogler C."/>
        </authorList>
    </citation>
    <scope>NUCLEOTIDE SEQUENCE [LARGE SCALE GENOMIC DNA]</scope>
    <source>
        <strain evidence="1 2">Pan44</strain>
    </source>
</reference>
<dbReference type="KEGG" id="ccos:Pan44_19010"/>
<proteinExistence type="predicted"/>
<dbReference type="AlphaFoldDB" id="A0A517SCN7"/>
<accession>A0A517SCN7</accession>
<name>A0A517SCN7_9PLAN</name>
<dbReference type="InParanoid" id="A0A517SCN7"/>
<keyword evidence="2" id="KW-1185">Reference proteome</keyword>
<organism evidence="1 2">
    <name type="scientific">Caulifigura coniformis</name>
    <dbReference type="NCBI Taxonomy" id="2527983"/>
    <lineage>
        <taxon>Bacteria</taxon>
        <taxon>Pseudomonadati</taxon>
        <taxon>Planctomycetota</taxon>
        <taxon>Planctomycetia</taxon>
        <taxon>Planctomycetales</taxon>
        <taxon>Planctomycetaceae</taxon>
        <taxon>Caulifigura</taxon>
    </lineage>
</organism>
<protein>
    <submittedName>
        <fullName evidence="1">Uncharacterized protein</fullName>
    </submittedName>
</protein>
<evidence type="ECO:0000313" key="1">
    <source>
        <dbReference type="EMBL" id="QDT53875.1"/>
    </source>
</evidence>
<dbReference type="RefSeq" id="WP_197453968.1">
    <property type="nucleotide sequence ID" value="NZ_CP036271.1"/>
</dbReference>
<dbReference type="EMBL" id="CP036271">
    <property type="protein sequence ID" value="QDT53875.1"/>
    <property type="molecule type" value="Genomic_DNA"/>
</dbReference>
<dbReference type="Proteomes" id="UP000315700">
    <property type="component" value="Chromosome"/>
</dbReference>
<evidence type="ECO:0000313" key="2">
    <source>
        <dbReference type="Proteomes" id="UP000315700"/>
    </source>
</evidence>
<sequence length="49" mass="5905">MLDFTDSQLPEDELIERIAIEGATIAFEQWQDRQRLKKAREFRFRCGFV</sequence>